<dbReference type="AlphaFoldDB" id="A0A9D3AJ69"/>
<dbReference type="CDD" id="cd06173">
    <property type="entry name" value="MFS_MefA_like"/>
    <property type="match status" value="1"/>
</dbReference>
<dbReference type="RefSeq" id="WP_270643486.1">
    <property type="nucleotide sequence ID" value="NZ_DYXE01000051.1"/>
</dbReference>
<feature type="transmembrane region" description="Helical" evidence="7">
    <location>
        <begin position="232"/>
        <end position="255"/>
    </location>
</feature>
<evidence type="ECO:0000259" key="8">
    <source>
        <dbReference type="PROSITE" id="PS50850"/>
    </source>
</evidence>
<dbReference type="EMBL" id="DYXE01000051">
    <property type="protein sequence ID" value="HJH49787.1"/>
    <property type="molecule type" value="Genomic_DNA"/>
</dbReference>
<protein>
    <submittedName>
        <fullName evidence="9">MFS transporter</fullName>
    </submittedName>
</protein>
<gene>
    <name evidence="9" type="ORF">K8V39_05920</name>
</gene>
<keyword evidence="3" id="KW-1003">Cell membrane</keyword>
<keyword evidence="6 7" id="KW-0472">Membrane</keyword>
<reference evidence="9" key="2">
    <citation type="submission" date="2021-09" db="EMBL/GenBank/DDBJ databases">
        <authorList>
            <person name="Gilroy R."/>
        </authorList>
    </citation>
    <scope>NUCLEOTIDE SEQUENCE</scope>
    <source>
        <strain evidence="9">USAMLcec4-12693</strain>
    </source>
</reference>
<dbReference type="GO" id="GO:0005886">
    <property type="term" value="C:plasma membrane"/>
    <property type="evidence" value="ECO:0007669"/>
    <property type="project" value="UniProtKB-SubCell"/>
</dbReference>
<sequence>MQTQQEKKQHSKHIIFLFFLSQSITLFGSTLVQMAVVWYATLYTSSGIWVAAFSVCSYLPQFLVSFPGGVWADRYNRKRLIMGADLGIAAVTLLGILMMPRLSGTEERLALLLAILLIRSVGAGVQTPAVNAVIPELAPKEELMRCNAVNASMQSLVQFAAPAAAGILLTVSTLKIILWIDILTAVLGVGILSILPVPAGKEIPGKQSIISEVKQGAVYAFSDRTVGRVLTVYGLFTFFCVPAGFLAGLLVSRVYGNTYGYLAAAELAGFAGMMSGGFFVSICGNGWKRRKTLKTGLLIFGMMSAGMGMTKYFAVYLVLMGIYGIALTVVQTSVTTILQETARPSMRGSVFGMMGAMYAGCMPLGMAVFGPLSDLMPLQWLMEASGIFLVLLSLLFFTDEIS</sequence>
<comment type="caution">
    <text evidence="9">The sequence shown here is derived from an EMBL/GenBank/DDBJ whole genome shotgun (WGS) entry which is preliminary data.</text>
</comment>
<dbReference type="SUPFAM" id="SSF103473">
    <property type="entry name" value="MFS general substrate transporter"/>
    <property type="match status" value="1"/>
</dbReference>
<keyword evidence="2" id="KW-0813">Transport</keyword>
<dbReference type="GO" id="GO:0022857">
    <property type="term" value="F:transmembrane transporter activity"/>
    <property type="evidence" value="ECO:0007669"/>
    <property type="project" value="InterPro"/>
</dbReference>
<evidence type="ECO:0000256" key="3">
    <source>
        <dbReference type="ARBA" id="ARBA00022475"/>
    </source>
</evidence>
<reference evidence="9" key="1">
    <citation type="journal article" date="2021" name="PeerJ">
        <title>Extensive microbial diversity within the chicken gut microbiome revealed by metagenomics and culture.</title>
        <authorList>
            <person name="Gilroy R."/>
            <person name="Ravi A."/>
            <person name="Getino M."/>
            <person name="Pursley I."/>
            <person name="Horton D.L."/>
            <person name="Alikhan N.F."/>
            <person name="Baker D."/>
            <person name="Gharbi K."/>
            <person name="Hall N."/>
            <person name="Watson M."/>
            <person name="Adriaenssens E.M."/>
            <person name="Foster-Nyarko E."/>
            <person name="Jarju S."/>
            <person name="Secka A."/>
            <person name="Antonio M."/>
            <person name="Oren A."/>
            <person name="Chaudhuri R.R."/>
            <person name="La Ragione R."/>
            <person name="Hildebrand F."/>
            <person name="Pallen M.J."/>
        </authorList>
    </citation>
    <scope>NUCLEOTIDE SEQUENCE</scope>
    <source>
        <strain evidence="9">USAMLcec4-12693</strain>
    </source>
</reference>
<dbReference type="PANTHER" id="PTHR23513">
    <property type="entry name" value="INTEGRAL MEMBRANE EFFLUX PROTEIN-RELATED"/>
    <property type="match status" value="1"/>
</dbReference>
<evidence type="ECO:0000256" key="5">
    <source>
        <dbReference type="ARBA" id="ARBA00022989"/>
    </source>
</evidence>
<dbReference type="PROSITE" id="PS50850">
    <property type="entry name" value="MFS"/>
    <property type="match status" value="1"/>
</dbReference>
<dbReference type="Pfam" id="PF07690">
    <property type="entry name" value="MFS_1"/>
    <property type="match status" value="1"/>
</dbReference>
<name>A0A9D3AJ69_9FIRM</name>
<feature type="transmembrane region" description="Helical" evidence="7">
    <location>
        <begin position="14"/>
        <end position="40"/>
    </location>
</feature>
<dbReference type="InterPro" id="IPR036259">
    <property type="entry name" value="MFS_trans_sf"/>
</dbReference>
<feature type="transmembrane region" description="Helical" evidence="7">
    <location>
        <begin position="295"/>
        <end position="314"/>
    </location>
</feature>
<keyword evidence="5 7" id="KW-1133">Transmembrane helix</keyword>
<feature type="transmembrane region" description="Helical" evidence="7">
    <location>
        <begin position="46"/>
        <end position="68"/>
    </location>
</feature>
<proteinExistence type="predicted"/>
<organism evidence="9 10">
    <name type="scientific">Merdimonas faecis</name>
    <dbReference type="NCBI Taxonomy" id="1653435"/>
    <lineage>
        <taxon>Bacteria</taxon>
        <taxon>Bacillati</taxon>
        <taxon>Bacillota</taxon>
        <taxon>Clostridia</taxon>
        <taxon>Lachnospirales</taxon>
        <taxon>Lachnospiraceae</taxon>
        <taxon>Merdimonas</taxon>
    </lineage>
</organism>
<evidence type="ECO:0000313" key="10">
    <source>
        <dbReference type="Proteomes" id="UP000813420"/>
    </source>
</evidence>
<feature type="transmembrane region" description="Helical" evidence="7">
    <location>
        <begin position="320"/>
        <end position="338"/>
    </location>
</feature>
<evidence type="ECO:0000313" key="9">
    <source>
        <dbReference type="EMBL" id="HJH49787.1"/>
    </source>
</evidence>
<evidence type="ECO:0000256" key="1">
    <source>
        <dbReference type="ARBA" id="ARBA00004651"/>
    </source>
</evidence>
<feature type="transmembrane region" description="Helical" evidence="7">
    <location>
        <begin position="155"/>
        <end position="171"/>
    </location>
</feature>
<dbReference type="InterPro" id="IPR020846">
    <property type="entry name" value="MFS_dom"/>
</dbReference>
<feature type="transmembrane region" description="Helical" evidence="7">
    <location>
        <begin position="111"/>
        <end position="134"/>
    </location>
</feature>
<dbReference type="PANTHER" id="PTHR23513:SF6">
    <property type="entry name" value="MAJOR FACILITATOR SUPERFAMILY ASSOCIATED DOMAIN-CONTAINING PROTEIN"/>
    <property type="match status" value="1"/>
</dbReference>
<feature type="transmembrane region" description="Helical" evidence="7">
    <location>
        <begin position="350"/>
        <end position="372"/>
    </location>
</feature>
<feature type="transmembrane region" description="Helical" evidence="7">
    <location>
        <begin position="80"/>
        <end position="99"/>
    </location>
</feature>
<dbReference type="Proteomes" id="UP000813420">
    <property type="component" value="Unassembled WGS sequence"/>
</dbReference>
<feature type="transmembrane region" description="Helical" evidence="7">
    <location>
        <begin position="378"/>
        <end position="397"/>
    </location>
</feature>
<feature type="transmembrane region" description="Helical" evidence="7">
    <location>
        <begin position="177"/>
        <end position="197"/>
    </location>
</feature>
<evidence type="ECO:0000256" key="6">
    <source>
        <dbReference type="ARBA" id="ARBA00023136"/>
    </source>
</evidence>
<dbReference type="Gene3D" id="1.20.1250.20">
    <property type="entry name" value="MFS general substrate transporter like domains"/>
    <property type="match status" value="1"/>
</dbReference>
<evidence type="ECO:0000256" key="7">
    <source>
        <dbReference type="SAM" id="Phobius"/>
    </source>
</evidence>
<feature type="domain" description="Major facilitator superfamily (MFS) profile" evidence="8">
    <location>
        <begin position="220"/>
        <end position="402"/>
    </location>
</feature>
<keyword evidence="4 7" id="KW-0812">Transmembrane</keyword>
<comment type="subcellular location">
    <subcellularLocation>
        <location evidence="1">Cell membrane</location>
        <topology evidence="1">Multi-pass membrane protein</topology>
    </subcellularLocation>
</comment>
<accession>A0A9D3AJ69</accession>
<evidence type="ECO:0000256" key="4">
    <source>
        <dbReference type="ARBA" id="ARBA00022692"/>
    </source>
</evidence>
<dbReference type="InterPro" id="IPR011701">
    <property type="entry name" value="MFS"/>
</dbReference>
<feature type="transmembrane region" description="Helical" evidence="7">
    <location>
        <begin position="261"/>
        <end position="283"/>
    </location>
</feature>
<evidence type="ECO:0000256" key="2">
    <source>
        <dbReference type="ARBA" id="ARBA00022448"/>
    </source>
</evidence>